<accession>A0AAW2JZV3</accession>
<dbReference type="GO" id="GO:0016706">
    <property type="term" value="F:2-oxoglutarate-dependent dioxygenase activity"/>
    <property type="evidence" value="ECO:0007669"/>
    <property type="project" value="UniProtKB-ARBA"/>
</dbReference>
<protein>
    <recommendedName>
        <fullName evidence="4">Non-haem dioxygenase N-terminal domain-containing protein</fullName>
    </recommendedName>
</protein>
<dbReference type="Gene3D" id="2.60.120.330">
    <property type="entry name" value="B-lactam Antibiotic, Isopenicillin N Synthase, Chain"/>
    <property type="match status" value="2"/>
</dbReference>
<keyword evidence="1" id="KW-0479">Metal-binding</keyword>
<dbReference type="EMBL" id="JACGWJ010000031">
    <property type="protein sequence ID" value="KAL0299273.1"/>
    <property type="molecule type" value="Genomic_DNA"/>
</dbReference>
<evidence type="ECO:0000313" key="5">
    <source>
        <dbReference type="EMBL" id="KAL0299273.1"/>
    </source>
</evidence>
<comment type="caution">
    <text evidence="5">The sequence shown here is derived from an EMBL/GenBank/DDBJ whole genome shotgun (WGS) entry which is preliminary data.</text>
</comment>
<name>A0AAW2JZV3_SESRA</name>
<reference evidence="5" key="2">
    <citation type="journal article" date="2024" name="Plant">
        <title>Genomic evolution and insights into agronomic trait innovations of Sesamum species.</title>
        <authorList>
            <person name="Miao H."/>
            <person name="Wang L."/>
            <person name="Qu L."/>
            <person name="Liu H."/>
            <person name="Sun Y."/>
            <person name="Le M."/>
            <person name="Wang Q."/>
            <person name="Wei S."/>
            <person name="Zheng Y."/>
            <person name="Lin W."/>
            <person name="Duan Y."/>
            <person name="Cao H."/>
            <person name="Xiong S."/>
            <person name="Wang X."/>
            <person name="Wei L."/>
            <person name="Li C."/>
            <person name="Ma Q."/>
            <person name="Ju M."/>
            <person name="Zhao R."/>
            <person name="Li G."/>
            <person name="Mu C."/>
            <person name="Tian Q."/>
            <person name="Mei H."/>
            <person name="Zhang T."/>
            <person name="Gao T."/>
            <person name="Zhang H."/>
        </authorList>
    </citation>
    <scope>NUCLEOTIDE SEQUENCE</scope>
    <source>
        <strain evidence="5">G02</strain>
    </source>
</reference>
<dbReference type="PANTHER" id="PTHR34945">
    <property type="entry name" value="2-OXOGLUTARATE (2OG) AND FE(II)-DEPENDENT OXYGENASE SUPERFAMILY PROTEIN"/>
    <property type="match status" value="1"/>
</dbReference>
<reference evidence="5" key="1">
    <citation type="submission" date="2020-06" db="EMBL/GenBank/DDBJ databases">
        <authorList>
            <person name="Li T."/>
            <person name="Hu X."/>
            <person name="Zhang T."/>
            <person name="Song X."/>
            <person name="Zhang H."/>
            <person name="Dai N."/>
            <person name="Sheng W."/>
            <person name="Hou X."/>
            <person name="Wei L."/>
        </authorList>
    </citation>
    <scope>NUCLEOTIDE SEQUENCE</scope>
    <source>
        <strain evidence="5">G02</strain>
        <tissue evidence="5">Leaf</tissue>
    </source>
</reference>
<keyword evidence="2" id="KW-0408">Iron</keyword>
<dbReference type="GO" id="GO:0046872">
    <property type="term" value="F:metal ion binding"/>
    <property type="evidence" value="ECO:0007669"/>
    <property type="project" value="UniProtKB-KW"/>
</dbReference>
<feature type="region of interest" description="Disordered" evidence="3">
    <location>
        <begin position="1"/>
        <end position="29"/>
    </location>
</feature>
<evidence type="ECO:0000256" key="1">
    <source>
        <dbReference type="ARBA" id="ARBA00022723"/>
    </source>
</evidence>
<evidence type="ECO:0000256" key="2">
    <source>
        <dbReference type="ARBA" id="ARBA00023004"/>
    </source>
</evidence>
<dbReference type="PANTHER" id="PTHR34945:SF2">
    <property type="entry name" value="2-OXOGLUTARATE (2OG) AND FE(II)-DEPENDENT OXYGENASE SUPERFAMILY PROTEIN"/>
    <property type="match status" value="1"/>
</dbReference>
<evidence type="ECO:0000256" key="3">
    <source>
        <dbReference type="SAM" id="MobiDB-lite"/>
    </source>
</evidence>
<dbReference type="SUPFAM" id="SSF51197">
    <property type="entry name" value="Clavaminate synthase-like"/>
    <property type="match status" value="1"/>
</dbReference>
<sequence length="387" mass="42803">MVEGNTMYGIVSSKTPTPPPPPPNSLRRHRRAAAHPLYPAQPFFRIHHPDFLSHLLHRLPPSLSLSLPTRRSSPLSSSSSSSYAPATVIPPLISLSDPTPSLHSTLLSAATQHGFFHLTHHPIPSHLLLSAESVAVSLVSLPYHQKQLLFPNNWPLGHEIEDDEDSVATPGAESFCLDSSCSAGSTNDLDLDLDLDPLREFTREMEKLGLKVLEELASAVGFENPAPEGLQSQLWISGGTNKPGRVYPYVLGLHYQIRSQKQSLLSDSGWVSVSGQTESVLVTLGDIAQVWSNGKLKKVRGRPSPSLDDANNNPHCIMMSLLVTLPVDSTVSPLIPDLVENEEGGEHDFVNNNREQRLFNSFSFEDYAWRVYHEHLHLKDPLVRYRV</sequence>
<gene>
    <name evidence="5" type="ORF">Sradi_6587100</name>
</gene>
<evidence type="ECO:0000259" key="4">
    <source>
        <dbReference type="Pfam" id="PF14226"/>
    </source>
</evidence>
<feature type="domain" description="Non-haem dioxygenase N-terminal" evidence="4">
    <location>
        <begin position="91"/>
        <end position="149"/>
    </location>
</feature>
<dbReference type="AlphaFoldDB" id="A0AAW2JZV3"/>
<dbReference type="InterPro" id="IPR026992">
    <property type="entry name" value="DIOX_N"/>
</dbReference>
<proteinExistence type="predicted"/>
<organism evidence="5">
    <name type="scientific">Sesamum radiatum</name>
    <name type="common">Black benniseed</name>
    <dbReference type="NCBI Taxonomy" id="300843"/>
    <lineage>
        <taxon>Eukaryota</taxon>
        <taxon>Viridiplantae</taxon>
        <taxon>Streptophyta</taxon>
        <taxon>Embryophyta</taxon>
        <taxon>Tracheophyta</taxon>
        <taxon>Spermatophyta</taxon>
        <taxon>Magnoliopsida</taxon>
        <taxon>eudicotyledons</taxon>
        <taxon>Gunneridae</taxon>
        <taxon>Pentapetalae</taxon>
        <taxon>asterids</taxon>
        <taxon>lamiids</taxon>
        <taxon>Lamiales</taxon>
        <taxon>Pedaliaceae</taxon>
        <taxon>Sesamum</taxon>
    </lineage>
</organism>
<dbReference type="Pfam" id="PF14226">
    <property type="entry name" value="DIOX_N"/>
    <property type="match status" value="1"/>
</dbReference>
<dbReference type="InterPro" id="IPR027443">
    <property type="entry name" value="IPNS-like_sf"/>
</dbReference>